<gene>
    <name evidence="2" type="ordered locus">Tcur_0335</name>
</gene>
<dbReference type="HOGENOM" id="CLU_2182714_0_0_11"/>
<reference evidence="2 3" key="1">
    <citation type="journal article" date="2011" name="Stand. Genomic Sci.">
        <title>Complete genome sequence of Thermomonospora curvata type strain (B9).</title>
        <authorList>
            <person name="Chertkov O."/>
            <person name="Sikorski J."/>
            <person name="Nolan M."/>
            <person name="Lapidus A."/>
            <person name="Lucas S."/>
            <person name="Del Rio T.G."/>
            <person name="Tice H."/>
            <person name="Cheng J.F."/>
            <person name="Goodwin L."/>
            <person name="Pitluck S."/>
            <person name="Liolios K."/>
            <person name="Ivanova N."/>
            <person name="Mavromatis K."/>
            <person name="Mikhailova N."/>
            <person name="Ovchinnikova G."/>
            <person name="Pati A."/>
            <person name="Chen A."/>
            <person name="Palaniappan K."/>
            <person name="Djao O.D."/>
            <person name="Land M."/>
            <person name="Hauser L."/>
            <person name="Chang Y.J."/>
            <person name="Jeffries C.D."/>
            <person name="Brettin T."/>
            <person name="Han C."/>
            <person name="Detter J.C."/>
            <person name="Rohde M."/>
            <person name="Goker M."/>
            <person name="Woyke T."/>
            <person name="Bristow J."/>
            <person name="Eisen J.A."/>
            <person name="Markowitz V."/>
            <person name="Hugenholtz P."/>
            <person name="Klenk H.P."/>
            <person name="Kyrpides N.C."/>
        </authorList>
    </citation>
    <scope>NUCLEOTIDE SEQUENCE [LARGE SCALE GENOMIC DNA]</scope>
    <source>
        <strain evidence="3">ATCC 19995 / DSM 43183 / JCM 3096 / KCTC 9072 / NBRC 15933 / NCIMB 10081 / Henssen B9</strain>
    </source>
</reference>
<protein>
    <recommendedName>
        <fullName evidence="4">YbdD/YjiX family protein</fullName>
    </recommendedName>
</protein>
<dbReference type="eggNOG" id="COG2879">
    <property type="taxonomic scope" value="Bacteria"/>
</dbReference>
<accession>D1A1L5</accession>
<proteinExistence type="predicted"/>
<dbReference type="EMBL" id="CP001738">
    <property type="protein sequence ID" value="ACY95937.1"/>
    <property type="molecule type" value="Genomic_DNA"/>
</dbReference>
<name>D1A1L5_THECD</name>
<keyword evidence="3" id="KW-1185">Reference proteome</keyword>
<dbReference type="AlphaFoldDB" id="D1A1L5"/>
<dbReference type="InterPro" id="IPR007423">
    <property type="entry name" value="Sel_put"/>
</dbReference>
<dbReference type="Proteomes" id="UP000001918">
    <property type="component" value="Chromosome"/>
</dbReference>
<organism evidence="2 3">
    <name type="scientific">Thermomonospora curvata (strain ATCC 19995 / DSM 43183 / JCM 3096 / KCTC 9072 / NBRC 15933 / NCIMB 10081 / Henssen B9)</name>
    <dbReference type="NCBI Taxonomy" id="471852"/>
    <lineage>
        <taxon>Bacteria</taxon>
        <taxon>Bacillati</taxon>
        <taxon>Actinomycetota</taxon>
        <taxon>Actinomycetes</taxon>
        <taxon>Streptosporangiales</taxon>
        <taxon>Thermomonosporaceae</taxon>
        <taxon>Thermomonospora</taxon>
    </lineage>
</organism>
<feature type="region of interest" description="Disordered" evidence="1">
    <location>
        <begin position="22"/>
        <end position="43"/>
    </location>
</feature>
<evidence type="ECO:0000313" key="2">
    <source>
        <dbReference type="EMBL" id="ACY95937.1"/>
    </source>
</evidence>
<evidence type="ECO:0000256" key="1">
    <source>
        <dbReference type="SAM" id="MobiDB-lite"/>
    </source>
</evidence>
<evidence type="ECO:0008006" key="4">
    <source>
        <dbReference type="Google" id="ProtNLM"/>
    </source>
</evidence>
<evidence type="ECO:0000313" key="3">
    <source>
        <dbReference type="Proteomes" id="UP000001918"/>
    </source>
</evidence>
<sequence length="109" mass="13076">MTRPPHLFQRVVSAGRLRRRRGLRRGRGLRGDREGSRPRLLGPRVARGSLPERLRSAWRLLREFAGERAYEIYLEHRRRHHPGEPVMSEREFWRRHFDSRGRNPGTRCC</sequence>
<dbReference type="OrthoDB" id="3541280at2"/>
<dbReference type="RefSeq" id="WP_012850721.1">
    <property type="nucleotide sequence ID" value="NC_013510.1"/>
</dbReference>
<dbReference type="KEGG" id="tcu:Tcur_0335"/>
<dbReference type="Pfam" id="PF04328">
    <property type="entry name" value="Sel_put"/>
    <property type="match status" value="1"/>
</dbReference>
<dbReference type="STRING" id="471852.Tcur_0335"/>